<protein>
    <submittedName>
        <fullName evidence="1">Uncharacterized protein</fullName>
    </submittedName>
</protein>
<evidence type="ECO:0000313" key="1">
    <source>
        <dbReference type="EMBL" id="CAG6748809.1"/>
    </source>
</evidence>
<dbReference type="EMBL" id="HBUF01520749">
    <property type="protein sequence ID" value="CAG6748809.1"/>
    <property type="molecule type" value="Transcribed_RNA"/>
</dbReference>
<sequence length="117" mass="13263">MHSSNENEFEIHDTSLFLELLPSFTLKYLCPYQGQPPSKASRTVRSYDVGNHKFSVRTKAQFVPCLNFPPGYHYHARNLKPDHAVPVAQWSQRVAGNPGVAGSKHSRGMVWYSHIPL</sequence>
<proteinExistence type="predicted"/>
<reference evidence="1" key="1">
    <citation type="submission" date="2021-05" db="EMBL/GenBank/DDBJ databases">
        <authorList>
            <person name="Alioto T."/>
            <person name="Alioto T."/>
            <person name="Gomez Garrido J."/>
        </authorList>
    </citation>
    <scope>NUCLEOTIDE SEQUENCE</scope>
</reference>
<dbReference type="AlphaFoldDB" id="A0A8D8ZKT1"/>
<name>A0A8D8ZKT1_9HEMI</name>
<organism evidence="1">
    <name type="scientific">Cacopsylla melanoneura</name>
    <dbReference type="NCBI Taxonomy" id="428564"/>
    <lineage>
        <taxon>Eukaryota</taxon>
        <taxon>Metazoa</taxon>
        <taxon>Ecdysozoa</taxon>
        <taxon>Arthropoda</taxon>
        <taxon>Hexapoda</taxon>
        <taxon>Insecta</taxon>
        <taxon>Pterygota</taxon>
        <taxon>Neoptera</taxon>
        <taxon>Paraneoptera</taxon>
        <taxon>Hemiptera</taxon>
        <taxon>Sternorrhyncha</taxon>
        <taxon>Psylloidea</taxon>
        <taxon>Psyllidae</taxon>
        <taxon>Psyllinae</taxon>
        <taxon>Cacopsylla</taxon>
    </lineage>
</organism>
<accession>A0A8D8ZKT1</accession>